<feature type="transmembrane region" description="Helical" evidence="2">
    <location>
        <begin position="365"/>
        <end position="385"/>
    </location>
</feature>
<proteinExistence type="predicted"/>
<dbReference type="KEGG" id="bpb:bpr_I1214"/>
<sequence>MKLKRMWPGLCILIVFMIFDVIMVASSSFFSGLFPYSDTKLTYSIALTVLGVLIMSVLTFLLGRICDHIELESLAHSIGVRVIYALMLIAVFIGGIFYRLYILGQTTAEPTGKLSLFENAQVGAKAAGAEYDLLSIVYTDILRFIMYFTGNKITTAYGLQIAFFMIFVILGTITCKVLLGKAGSVIFASYVSFMPIFTENLQKAVIGTDELFLTMLGVELFVIGIYLRNASDGKYNSRWYVIWYVFVGVIVGFMTYLDAGTFITVLPLLLSVMFMAGDKGYKGVFSFLFVSLSGVITFFAMITQEAGFAHMGAVLGNWSDYYFRNLNTFSMFWTYTNYKLLYLITFIVMSGVLVGYFRNKNFGRISPWLLATILVFVATPFFGATRMNDQNVVTVFFAFVLACVVSLITLTRQEQIFDEDIEEDDEDDSVDEELRTIIGDEDAEYVPLEKKALQGPRYVPEGMVLPTGSEDEMDVDASKMKMPKFEGKIGLDRKSSEHKITVKPEIKTEPEHKERKVVFRKRTEYKTAHVEKENKKDDFDLPFKNGDDFDL</sequence>
<feature type="region of interest" description="Disordered" evidence="1">
    <location>
        <begin position="493"/>
        <end position="515"/>
    </location>
</feature>
<keyword evidence="2" id="KW-0472">Membrane</keyword>
<feature type="transmembrane region" description="Helical" evidence="2">
    <location>
        <begin position="178"/>
        <end position="198"/>
    </location>
</feature>
<dbReference type="AlphaFoldDB" id="E0S2C8"/>
<organism evidence="3 4">
    <name type="scientific">Butyrivibrio proteoclasticus (strain ATCC 51982 / DSM 14932 / B316)</name>
    <name type="common">Clostridium proteoclasticum</name>
    <dbReference type="NCBI Taxonomy" id="515622"/>
    <lineage>
        <taxon>Bacteria</taxon>
        <taxon>Bacillati</taxon>
        <taxon>Bacillota</taxon>
        <taxon>Clostridia</taxon>
        <taxon>Lachnospirales</taxon>
        <taxon>Lachnospiraceae</taxon>
        <taxon>Butyrivibrio</taxon>
    </lineage>
</organism>
<evidence type="ECO:0000256" key="2">
    <source>
        <dbReference type="SAM" id="Phobius"/>
    </source>
</evidence>
<evidence type="ECO:0000313" key="4">
    <source>
        <dbReference type="Proteomes" id="UP000001299"/>
    </source>
</evidence>
<feature type="transmembrane region" description="Helical" evidence="2">
    <location>
        <begin position="391"/>
        <end position="410"/>
    </location>
</feature>
<name>E0S2C8_BUTPB</name>
<accession>E0S2C8</accession>
<reference evidence="3 4" key="1">
    <citation type="journal article" date="2010" name="PLoS ONE">
        <title>The glycobiome of the rumen bacterium Butyrivibrio proteoclasticus B316(T) highlights adaptation to a polysaccharide-rich environment.</title>
        <authorList>
            <person name="Kelly W.J."/>
            <person name="Leahy S.C."/>
            <person name="Altermann E."/>
            <person name="Yeoman C.J."/>
            <person name="Dunne J.C."/>
            <person name="Kong Z."/>
            <person name="Pacheco D.M."/>
            <person name="Li D."/>
            <person name="Noel S.J."/>
            <person name="Moon C.D."/>
            <person name="Cookson A.L."/>
            <person name="Attwood G.T."/>
        </authorList>
    </citation>
    <scope>NUCLEOTIDE SEQUENCE [LARGE SCALE GENOMIC DNA]</scope>
    <source>
        <strain evidence="4">ATCC 51982 / DSM 14932 / B316</strain>
    </source>
</reference>
<dbReference type="Proteomes" id="UP000001299">
    <property type="component" value="Chromosome 1"/>
</dbReference>
<feature type="transmembrane region" description="Helical" evidence="2">
    <location>
        <begin position="284"/>
        <end position="302"/>
    </location>
</feature>
<feature type="transmembrane region" description="Helical" evidence="2">
    <location>
        <begin position="210"/>
        <end position="227"/>
    </location>
</feature>
<dbReference type="RefSeq" id="WP_013280607.1">
    <property type="nucleotide sequence ID" value="NC_014387.1"/>
</dbReference>
<evidence type="ECO:0000313" key="3">
    <source>
        <dbReference type="EMBL" id="ADL33953.1"/>
    </source>
</evidence>
<feature type="transmembrane region" description="Helical" evidence="2">
    <location>
        <begin position="340"/>
        <end position="358"/>
    </location>
</feature>
<feature type="transmembrane region" description="Helical" evidence="2">
    <location>
        <begin position="153"/>
        <end position="171"/>
    </location>
</feature>
<keyword evidence="2" id="KW-1133">Transmembrane helix</keyword>
<dbReference type="eggNOG" id="ENOG5033H9I">
    <property type="taxonomic scope" value="Bacteria"/>
</dbReference>
<feature type="region of interest" description="Disordered" evidence="1">
    <location>
        <begin position="529"/>
        <end position="551"/>
    </location>
</feature>
<keyword evidence="2" id="KW-0812">Transmembrane</keyword>
<feature type="transmembrane region" description="Helical" evidence="2">
    <location>
        <begin position="7"/>
        <end position="29"/>
    </location>
</feature>
<dbReference type="EMBL" id="CP001810">
    <property type="protein sequence ID" value="ADL33953.1"/>
    <property type="molecule type" value="Genomic_DNA"/>
</dbReference>
<keyword evidence="4" id="KW-1185">Reference proteome</keyword>
<feature type="transmembrane region" description="Helical" evidence="2">
    <location>
        <begin position="41"/>
        <end position="62"/>
    </location>
</feature>
<dbReference type="HOGENOM" id="CLU_494080_0_0_9"/>
<evidence type="ECO:0000256" key="1">
    <source>
        <dbReference type="SAM" id="MobiDB-lite"/>
    </source>
</evidence>
<feature type="transmembrane region" description="Helical" evidence="2">
    <location>
        <begin position="82"/>
        <end position="101"/>
    </location>
</feature>
<gene>
    <name evidence="3" type="ordered locus">bpr_I1214</name>
</gene>
<dbReference type="STRING" id="515622.bpr_I1214"/>
<feature type="transmembrane region" description="Helical" evidence="2">
    <location>
        <begin position="239"/>
        <end position="256"/>
    </location>
</feature>
<protein>
    <submittedName>
        <fullName evidence="3">Uncharacterized protein</fullName>
    </submittedName>
</protein>